<dbReference type="EMBL" id="CP061855">
    <property type="protein sequence ID" value="QOD58534.1"/>
    <property type="molecule type" value="Genomic_DNA"/>
</dbReference>
<dbReference type="EMBL" id="CP061854">
    <property type="protein sequence ID" value="QOD56124.1"/>
    <property type="molecule type" value="Genomic_DNA"/>
</dbReference>
<evidence type="ECO:0000313" key="3">
    <source>
        <dbReference type="EMBL" id="QOD56124.1"/>
    </source>
</evidence>
<evidence type="ECO:0000313" key="5">
    <source>
        <dbReference type="Proteomes" id="UP000218676"/>
    </source>
</evidence>
<evidence type="ECO:0000313" key="4">
    <source>
        <dbReference type="EMBL" id="QOD58534.1"/>
    </source>
</evidence>
<dbReference type="EMBL" id="AP018046">
    <property type="protein sequence ID" value="BAX54995.1"/>
    <property type="molecule type" value="Genomic_DNA"/>
</dbReference>
<dbReference type="EMBL" id="AP018045">
    <property type="protein sequence ID" value="BAX51938.1"/>
    <property type="molecule type" value="Genomic_DNA"/>
</dbReference>
<dbReference type="Proteomes" id="UP000516656">
    <property type="component" value="Chromosome 2"/>
</dbReference>
<dbReference type="RefSeq" id="WP_069107642.1">
    <property type="nucleotide sequence ID" value="NZ_AP018045.1"/>
</dbReference>
<evidence type="ECO:0000313" key="6">
    <source>
        <dbReference type="Proteomes" id="UP000516656"/>
    </source>
</evidence>
<dbReference type="AlphaFoldDB" id="A0A1Q9GVL9"/>
<reference evidence="3 6" key="3">
    <citation type="submission" date="2020-09" db="EMBL/GenBank/DDBJ databases">
        <title>Complete, closed and curated genome sequences of Photobacterium damselae subsp. piscicida isolates from Australia indicate localised evolution and additional plasmid-borne pathogenicity mechanisms.</title>
        <authorList>
            <person name="Baseggio L."/>
            <person name="Silayeva O."/>
            <person name="Buller N."/>
            <person name="Landos M."/>
            <person name="Engelstaedter J."/>
            <person name="Barnes A.C."/>
        </authorList>
    </citation>
    <scope>NUCLEOTIDE SEQUENCE [LARGE SCALE GENOMIC DNA]</scope>
    <source>
        <strain evidence="3 6">AS-16-0540-1</strain>
    </source>
</reference>
<proteinExistence type="predicted"/>
<sequence>MINISFKLDGKPVKPNDIADALKASMFVAIENQVRESIGLLSCPVHNESPQIIIHGDDINDIKLEFNGCCDELMNLVTESLDQQEAS</sequence>
<reference evidence="5" key="2">
    <citation type="submission" date="2017-05" db="EMBL/GenBank/DDBJ databases">
        <title>Whole genome sequence of fish pathogenic bacteria, Photobacterium damselae subsp. piscicida, strain 91-197, isolated from hybrid striped bass (Morone sp.) in USA.</title>
        <authorList>
            <person name="Teru Y."/>
            <person name="Hikima J."/>
            <person name="Kono T."/>
            <person name="Sakai M."/>
            <person name="Takano T."/>
            <person name="Hawke J.P."/>
            <person name="Takeyama H."/>
            <person name="Aoki T."/>
        </authorList>
    </citation>
    <scope>NUCLEOTIDE SEQUENCE [LARGE SCALE GENOMIC DNA]</scope>
    <source>
        <strain evidence="5">91-197</strain>
    </source>
</reference>
<reference evidence="1" key="1">
    <citation type="journal article" date="2017" name="Genome Announc.">
        <title>Whole-Genome Sequence of Photobacterium damselae subsp. piscicida Strain 91-197, Isolated from Hybrid Striped Bass (Morone sp.) in the United States.</title>
        <authorList>
            <person name="Teru Y."/>
            <person name="Hikima J."/>
            <person name="Kono T."/>
            <person name="Sakai M."/>
            <person name="Takano T."/>
            <person name="Hawke J.P."/>
            <person name="Takeyama H."/>
            <person name="Aoki T."/>
        </authorList>
    </citation>
    <scope>NUCLEOTIDE SEQUENCE</scope>
    <source>
        <strain evidence="1">91-197</strain>
    </source>
</reference>
<name>A0A1Q9GVL9_PHODP</name>
<gene>
    <name evidence="3" type="ORF">IC627_12860</name>
    <name evidence="4" type="ORF">IC627_16990</name>
    <name evidence="1" type="ORF">PDPUS_1_00563</name>
    <name evidence="2" type="ORF">PDPUS_2_00409</name>
</gene>
<evidence type="ECO:0000313" key="2">
    <source>
        <dbReference type="EMBL" id="BAX54995.1"/>
    </source>
</evidence>
<dbReference type="Proteomes" id="UP000516656">
    <property type="component" value="Chromosome 1"/>
</dbReference>
<protein>
    <submittedName>
        <fullName evidence="3">Uncharacterized protein</fullName>
    </submittedName>
</protein>
<accession>A0A1Q9GVL9</accession>
<dbReference type="Proteomes" id="UP000218676">
    <property type="component" value="Chromosome 1"/>
</dbReference>
<evidence type="ECO:0000313" key="1">
    <source>
        <dbReference type="EMBL" id="BAX51938.1"/>
    </source>
</evidence>
<organism evidence="3 6">
    <name type="scientific">Photobacterium damsela subsp. piscicida</name>
    <name type="common">Pasteurella piscicida</name>
    <dbReference type="NCBI Taxonomy" id="38294"/>
    <lineage>
        <taxon>Bacteria</taxon>
        <taxon>Pseudomonadati</taxon>
        <taxon>Pseudomonadota</taxon>
        <taxon>Gammaproteobacteria</taxon>
        <taxon>Vibrionales</taxon>
        <taxon>Vibrionaceae</taxon>
        <taxon>Photobacterium</taxon>
    </lineage>
</organism>
<dbReference type="Proteomes" id="UP000218676">
    <property type="component" value="Chromosome 2"/>
</dbReference>